<dbReference type="PANTHER" id="PTHR30466:SF11">
    <property type="entry name" value="FLAVIN-DEPENDENT MONOOXYGENASE, REDUCTASE SUBUNIT HSAB"/>
    <property type="match status" value="1"/>
</dbReference>
<keyword evidence="5" id="KW-1185">Reference proteome</keyword>
<dbReference type="Gene3D" id="2.30.110.10">
    <property type="entry name" value="Electron Transport, Fmn-binding Protein, Chain A"/>
    <property type="match status" value="1"/>
</dbReference>
<evidence type="ECO:0000259" key="3">
    <source>
        <dbReference type="SMART" id="SM00903"/>
    </source>
</evidence>
<comment type="caution">
    <text evidence="4">The sequence shown here is derived from an EMBL/GenBank/DDBJ whole genome shotgun (WGS) entry which is preliminary data.</text>
</comment>
<protein>
    <submittedName>
        <fullName evidence="4">Flavin reductase</fullName>
    </submittedName>
</protein>
<reference evidence="4" key="1">
    <citation type="journal article" date="2014" name="Int. J. Syst. Evol. Microbiol.">
        <title>Complete genome sequence of Corynebacterium casei LMG S-19264T (=DSM 44701T), isolated from a smear-ripened cheese.</title>
        <authorList>
            <consortium name="US DOE Joint Genome Institute (JGI-PGF)"/>
            <person name="Walter F."/>
            <person name="Albersmeier A."/>
            <person name="Kalinowski J."/>
            <person name="Ruckert C."/>
        </authorList>
    </citation>
    <scope>NUCLEOTIDE SEQUENCE</scope>
    <source>
        <strain evidence="4">CGMCC 1.12785</strain>
    </source>
</reference>
<dbReference type="EMBL" id="BMFY01000002">
    <property type="protein sequence ID" value="GGA05281.1"/>
    <property type="molecule type" value="Genomic_DNA"/>
</dbReference>
<dbReference type="Pfam" id="PF01613">
    <property type="entry name" value="Flavin_Reduct"/>
    <property type="match status" value="1"/>
</dbReference>
<dbReference type="GO" id="GO:0010181">
    <property type="term" value="F:FMN binding"/>
    <property type="evidence" value="ECO:0007669"/>
    <property type="project" value="InterPro"/>
</dbReference>
<evidence type="ECO:0000313" key="5">
    <source>
        <dbReference type="Proteomes" id="UP000616114"/>
    </source>
</evidence>
<dbReference type="GO" id="GO:0042602">
    <property type="term" value="F:riboflavin reductase (NADPH) activity"/>
    <property type="evidence" value="ECO:0007669"/>
    <property type="project" value="TreeGrafter"/>
</dbReference>
<dbReference type="AlphaFoldDB" id="A0A8J2TVQ0"/>
<feature type="domain" description="Flavin reductase like" evidence="3">
    <location>
        <begin position="1"/>
        <end position="103"/>
    </location>
</feature>
<comment type="similarity">
    <text evidence="1">Belongs to the non-flavoprotein flavin reductase family.</text>
</comment>
<proteinExistence type="inferred from homology"/>
<evidence type="ECO:0000313" key="4">
    <source>
        <dbReference type="EMBL" id="GGA05281.1"/>
    </source>
</evidence>
<dbReference type="Proteomes" id="UP000616114">
    <property type="component" value="Unassembled WGS sequence"/>
</dbReference>
<dbReference type="InterPro" id="IPR002563">
    <property type="entry name" value="Flavin_Rdtase-like_dom"/>
</dbReference>
<dbReference type="SUPFAM" id="SSF50475">
    <property type="entry name" value="FMN-binding split barrel"/>
    <property type="match status" value="1"/>
</dbReference>
<dbReference type="SMART" id="SM00903">
    <property type="entry name" value="Flavin_Reduct"/>
    <property type="match status" value="1"/>
</dbReference>
<accession>A0A8J2TVQ0</accession>
<organism evidence="4 5">
    <name type="scientific">Sediminivirga luteola</name>
    <dbReference type="NCBI Taxonomy" id="1774748"/>
    <lineage>
        <taxon>Bacteria</taxon>
        <taxon>Bacillati</taxon>
        <taxon>Actinomycetota</taxon>
        <taxon>Actinomycetes</taxon>
        <taxon>Micrococcales</taxon>
        <taxon>Brevibacteriaceae</taxon>
        <taxon>Sediminivirga</taxon>
    </lineage>
</organism>
<dbReference type="InterPro" id="IPR012349">
    <property type="entry name" value="Split_barrel_FMN-bd"/>
</dbReference>
<evidence type="ECO:0000256" key="1">
    <source>
        <dbReference type="ARBA" id="ARBA00008898"/>
    </source>
</evidence>
<name>A0A8J2TVQ0_9MICO</name>
<dbReference type="InterPro" id="IPR050268">
    <property type="entry name" value="NADH-dep_flavin_reductase"/>
</dbReference>
<keyword evidence="2" id="KW-0560">Oxidoreductase</keyword>
<gene>
    <name evidence="4" type="ORF">GCM10011333_05150</name>
</gene>
<sequence length="268" mass="28660">MGKSSSSCEAFSAAEGYNVHILGSENQALAKAFATRGVDRFAGVPVTETRTGAPLLDEVGTWLACETHQIVDAGDHLVVIGRVYDCAVQDARPLGFYQSQFQSFRAEEELARGLAHDASGVRVGWVVETPAGALLLREEQPDVYGLPSTVMDSSALSEDRLSAAAEEALGVPVSIDFLYSLYETSDGRLSLIYRGTAEDAVLGDPRVRAVDPAVFDVSAVAGRPERAVVRRYLDERNESRFGIYAGTQRHGAVATISGVNRGEPSAHA</sequence>
<reference evidence="4" key="2">
    <citation type="submission" date="2020-09" db="EMBL/GenBank/DDBJ databases">
        <authorList>
            <person name="Sun Q."/>
            <person name="Zhou Y."/>
        </authorList>
    </citation>
    <scope>NUCLEOTIDE SEQUENCE</scope>
    <source>
        <strain evidence="4">CGMCC 1.12785</strain>
    </source>
</reference>
<evidence type="ECO:0000256" key="2">
    <source>
        <dbReference type="ARBA" id="ARBA00023002"/>
    </source>
</evidence>
<dbReference type="Gene3D" id="3.90.79.10">
    <property type="entry name" value="Nucleoside Triphosphate Pyrophosphohydrolase"/>
    <property type="match status" value="1"/>
</dbReference>
<dbReference type="PANTHER" id="PTHR30466">
    <property type="entry name" value="FLAVIN REDUCTASE"/>
    <property type="match status" value="1"/>
</dbReference>